<accession>A0A3N2C3Z9</accession>
<dbReference type="CDD" id="cd14014">
    <property type="entry name" value="STKc_PknB_like"/>
    <property type="match status" value="1"/>
</dbReference>
<gene>
    <name evidence="10" type="ORF">EDD42_2320</name>
</gene>
<organism evidence="10 11">
    <name type="scientific">Plantibacter flavus</name>
    <dbReference type="NCBI Taxonomy" id="150123"/>
    <lineage>
        <taxon>Bacteria</taxon>
        <taxon>Bacillati</taxon>
        <taxon>Actinomycetota</taxon>
        <taxon>Actinomycetes</taxon>
        <taxon>Micrococcales</taxon>
        <taxon>Microbacteriaceae</taxon>
        <taxon>Plantibacter</taxon>
    </lineage>
</organism>
<dbReference type="InterPro" id="IPR008271">
    <property type="entry name" value="Ser/Thr_kinase_AS"/>
</dbReference>
<evidence type="ECO:0000313" key="10">
    <source>
        <dbReference type="EMBL" id="ROR82232.1"/>
    </source>
</evidence>
<dbReference type="InterPro" id="IPR017441">
    <property type="entry name" value="Protein_kinase_ATP_BS"/>
</dbReference>
<keyword evidence="4 7" id="KW-0547">Nucleotide-binding</keyword>
<dbReference type="PROSITE" id="PS00108">
    <property type="entry name" value="PROTEIN_KINASE_ST"/>
    <property type="match status" value="1"/>
</dbReference>
<feature type="domain" description="Protein kinase" evidence="9">
    <location>
        <begin position="15"/>
        <end position="279"/>
    </location>
</feature>
<dbReference type="EC" id="2.7.11.1" evidence="1"/>
<feature type="region of interest" description="Disordered" evidence="8">
    <location>
        <begin position="299"/>
        <end position="343"/>
    </location>
</feature>
<proteinExistence type="predicted"/>
<dbReference type="SMART" id="SM00220">
    <property type="entry name" value="S_TKc"/>
    <property type="match status" value="1"/>
</dbReference>
<reference evidence="10 11" key="1">
    <citation type="submission" date="2018-11" db="EMBL/GenBank/DDBJ databases">
        <title>Sequencing the genomes of 1000 actinobacteria strains.</title>
        <authorList>
            <person name="Klenk H.-P."/>
        </authorList>
    </citation>
    <scope>NUCLEOTIDE SEQUENCE [LARGE SCALE GENOMIC DNA]</scope>
    <source>
        <strain evidence="10 11">DSM 14012</strain>
    </source>
</reference>
<feature type="compositionally biased region" description="Low complexity" evidence="8">
    <location>
        <begin position="323"/>
        <end position="341"/>
    </location>
</feature>
<keyword evidence="2 10" id="KW-0723">Serine/threonine-protein kinase</keyword>
<dbReference type="EMBL" id="RKHL01000001">
    <property type="protein sequence ID" value="ROR82232.1"/>
    <property type="molecule type" value="Genomic_DNA"/>
</dbReference>
<dbReference type="PANTHER" id="PTHR43289:SF6">
    <property type="entry name" value="SERINE_THREONINE-PROTEIN KINASE NEKL-3"/>
    <property type="match status" value="1"/>
</dbReference>
<dbReference type="AlphaFoldDB" id="A0A3N2C3Z9"/>
<evidence type="ECO:0000256" key="7">
    <source>
        <dbReference type="PROSITE-ProRule" id="PRU10141"/>
    </source>
</evidence>
<evidence type="ECO:0000256" key="3">
    <source>
        <dbReference type="ARBA" id="ARBA00022679"/>
    </source>
</evidence>
<dbReference type="Pfam" id="PF00069">
    <property type="entry name" value="Pkinase"/>
    <property type="match status" value="1"/>
</dbReference>
<dbReference type="RefSeq" id="WP_143736512.1">
    <property type="nucleotide sequence ID" value="NZ_FXAP01000005.1"/>
</dbReference>
<evidence type="ECO:0000256" key="1">
    <source>
        <dbReference type="ARBA" id="ARBA00012513"/>
    </source>
</evidence>
<evidence type="ECO:0000313" key="11">
    <source>
        <dbReference type="Proteomes" id="UP000266915"/>
    </source>
</evidence>
<dbReference type="Gene3D" id="3.30.200.20">
    <property type="entry name" value="Phosphorylase Kinase, domain 1"/>
    <property type="match status" value="1"/>
</dbReference>
<dbReference type="GO" id="GO:0004674">
    <property type="term" value="F:protein serine/threonine kinase activity"/>
    <property type="evidence" value="ECO:0007669"/>
    <property type="project" value="UniProtKB-KW"/>
</dbReference>
<dbReference type="InterPro" id="IPR000719">
    <property type="entry name" value="Prot_kinase_dom"/>
</dbReference>
<evidence type="ECO:0000256" key="2">
    <source>
        <dbReference type="ARBA" id="ARBA00022527"/>
    </source>
</evidence>
<evidence type="ECO:0000256" key="4">
    <source>
        <dbReference type="ARBA" id="ARBA00022741"/>
    </source>
</evidence>
<keyword evidence="11" id="KW-1185">Reference proteome</keyword>
<dbReference type="Gene3D" id="1.10.510.10">
    <property type="entry name" value="Transferase(Phosphotransferase) domain 1"/>
    <property type="match status" value="1"/>
</dbReference>
<dbReference type="PROSITE" id="PS00107">
    <property type="entry name" value="PROTEIN_KINASE_ATP"/>
    <property type="match status" value="1"/>
</dbReference>
<evidence type="ECO:0000259" key="9">
    <source>
        <dbReference type="PROSITE" id="PS50011"/>
    </source>
</evidence>
<dbReference type="Proteomes" id="UP000266915">
    <property type="component" value="Unassembled WGS sequence"/>
</dbReference>
<dbReference type="InterPro" id="IPR011009">
    <property type="entry name" value="Kinase-like_dom_sf"/>
</dbReference>
<keyword evidence="5 10" id="KW-0418">Kinase</keyword>
<dbReference type="PANTHER" id="PTHR43289">
    <property type="entry name" value="MITOGEN-ACTIVATED PROTEIN KINASE KINASE KINASE 20-RELATED"/>
    <property type="match status" value="1"/>
</dbReference>
<name>A0A3N2C3Z9_9MICO</name>
<dbReference type="PROSITE" id="PS50011">
    <property type="entry name" value="PROTEIN_KINASE_DOM"/>
    <property type="match status" value="1"/>
</dbReference>
<keyword evidence="6 7" id="KW-0067">ATP-binding</keyword>
<dbReference type="SUPFAM" id="SSF56112">
    <property type="entry name" value="Protein kinase-like (PK-like)"/>
    <property type="match status" value="1"/>
</dbReference>
<sequence length="468" mass="49215">MVRRLPTSPPRIAGCTALHPLGSGGFADVFLYRQSMPQRDVAVKVLLPDLTEVDVREQFLAETAIMAELSAHPSVLTVYEAGIADDGRPYLMMERCRPDLAERFRTAAIPVEEVLAVAVAIGGALETAHRAGVLHRDVKPSNILTTRYGRPVLADFGIATTMLAVDHGDRIAHSVPWAAPEVLAGTTSGTVRTEVWSFAATLYTLLSGRTPFESPGSDNGRAALADRITGRGRPTPIGRPDLPQDVEAVILRGLAKRPEARPSSVVELVRGLQLAEQRLGLRPTPLDVEERRIVVQPTSVVERAGSSQHGATRRRRTAGTTGGTSSSGRSGSGASSRAEGSFDATVRRDVGQVRHAGASARVRLTLIGAVVVGALVVSGAAAALWSTSAAVPTVQEVRSEPSGGRVVFSWDASGDERDRYLVEVDGAAGAPQRARSVAVDATGGRVCVTVTVVRDGTSGEPSEPACAG</sequence>
<dbReference type="GO" id="GO:0005524">
    <property type="term" value="F:ATP binding"/>
    <property type="evidence" value="ECO:0007669"/>
    <property type="project" value="UniProtKB-UniRule"/>
</dbReference>
<keyword evidence="3" id="KW-0808">Transferase</keyword>
<feature type="binding site" evidence="7">
    <location>
        <position position="44"/>
    </location>
    <ligand>
        <name>ATP</name>
        <dbReference type="ChEBI" id="CHEBI:30616"/>
    </ligand>
</feature>
<protein>
    <recommendedName>
        <fullName evidence="1">non-specific serine/threonine protein kinase</fullName>
        <ecNumber evidence="1">2.7.11.1</ecNumber>
    </recommendedName>
</protein>
<comment type="caution">
    <text evidence="10">The sequence shown here is derived from an EMBL/GenBank/DDBJ whole genome shotgun (WGS) entry which is preliminary data.</text>
</comment>
<evidence type="ECO:0000256" key="5">
    <source>
        <dbReference type="ARBA" id="ARBA00022777"/>
    </source>
</evidence>
<evidence type="ECO:0000256" key="6">
    <source>
        <dbReference type="ARBA" id="ARBA00022840"/>
    </source>
</evidence>
<evidence type="ECO:0000256" key="8">
    <source>
        <dbReference type="SAM" id="MobiDB-lite"/>
    </source>
</evidence>